<accession>A0ACC0M7R2</accession>
<evidence type="ECO:0000313" key="1">
    <source>
        <dbReference type="EMBL" id="KAI8537071.1"/>
    </source>
</evidence>
<keyword evidence="2" id="KW-1185">Reference proteome</keyword>
<sequence>MQRFDSFTINHIFREANKCADALASDTSVSMGEFSTIFTFRIVLLISYMQTLSGWNTQEMRNKVLPSNFPSKLTGGVKHTPIMRLKMKKIIK</sequence>
<proteinExistence type="predicted"/>
<protein>
    <submittedName>
        <fullName evidence="1">Uncharacterized protein</fullName>
    </submittedName>
</protein>
<reference evidence="1" key="1">
    <citation type="submission" date="2022-02" db="EMBL/GenBank/DDBJ databases">
        <title>Plant Genome Project.</title>
        <authorList>
            <person name="Zhang R.-G."/>
        </authorList>
    </citation>
    <scope>NUCLEOTIDE SEQUENCE</scope>
    <source>
        <strain evidence="1">AT1</strain>
    </source>
</reference>
<dbReference type="EMBL" id="CM046397">
    <property type="protein sequence ID" value="KAI8537071.1"/>
    <property type="molecule type" value="Genomic_DNA"/>
</dbReference>
<comment type="caution">
    <text evidence="1">The sequence shown here is derived from an EMBL/GenBank/DDBJ whole genome shotgun (WGS) entry which is preliminary data.</text>
</comment>
<dbReference type="Proteomes" id="UP001062846">
    <property type="component" value="Chromosome 10"/>
</dbReference>
<gene>
    <name evidence="1" type="ORF">RHMOL_Rhmol10G0306200</name>
</gene>
<organism evidence="1 2">
    <name type="scientific">Rhododendron molle</name>
    <name type="common">Chinese azalea</name>
    <name type="synonym">Azalea mollis</name>
    <dbReference type="NCBI Taxonomy" id="49168"/>
    <lineage>
        <taxon>Eukaryota</taxon>
        <taxon>Viridiplantae</taxon>
        <taxon>Streptophyta</taxon>
        <taxon>Embryophyta</taxon>
        <taxon>Tracheophyta</taxon>
        <taxon>Spermatophyta</taxon>
        <taxon>Magnoliopsida</taxon>
        <taxon>eudicotyledons</taxon>
        <taxon>Gunneridae</taxon>
        <taxon>Pentapetalae</taxon>
        <taxon>asterids</taxon>
        <taxon>Ericales</taxon>
        <taxon>Ericaceae</taxon>
        <taxon>Ericoideae</taxon>
        <taxon>Rhodoreae</taxon>
        <taxon>Rhododendron</taxon>
    </lineage>
</organism>
<name>A0ACC0M7R2_RHOML</name>
<evidence type="ECO:0000313" key="2">
    <source>
        <dbReference type="Proteomes" id="UP001062846"/>
    </source>
</evidence>